<dbReference type="InterPro" id="IPR005000">
    <property type="entry name" value="Aldolase/citrate-lyase_domain"/>
</dbReference>
<evidence type="ECO:0000313" key="5">
    <source>
        <dbReference type="EMBL" id="GAA4411937.1"/>
    </source>
</evidence>
<dbReference type="EMBL" id="BAABGM010000024">
    <property type="protein sequence ID" value="GAA4411937.1"/>
    <property type="molecule type" value="Genomic_DNA"/>
</dbReference>
<name>A0ABP8KPT9_9MICO</name>
<dbReference type="Proteomes" id="UP001500945">
    <property type="component" value="Unassembled WGS sequence"/>
</dbReference>
<accession>A0ABP8KPT9</accession>
<evidence type="ECO:0000256" key="3">
    <source>
        <dbReference type="ARBA" id="ARBA00022842"/>
    </source>
</evidence>
<protein>
    <submittedName>
        <fullName evidence="5">CoA ester lyase</fullName>
    </submittedName>
</protein>
<keyword evidence="5" id="KW-0456">Lyase</keyword>
<keyword evidence="6" id="KW-1185">Reference proteome</keyword>
<dbReference type="InterPro" id="IPR011206">
    <property type="entry name" value="Citrate_lyase_beta/mcl1/mcl2"/>
</dbReference>
<dbReference type="GO" id="GO:0016829">
    <property type="term" value="F:lyase activity"/>
    <property type="evidence" value="ECO:0007669"/>
    <property type="project" value="UniProtKB-KW"/>
</dbReference>
<reference evidence="6" key="1">
    <citation type="journal article" date="2019" name="Int. J. Syst. Evol. Microbiol.">
        <title>The Global Catalogue of Microorganisms (GCM) 10K type strain sequencing project: providing services to taxonomists for standard genome sequencing and annotation.</title>
        <authorList>
            <consortium name="The Broad Institute Genomics Platform"/>
            <consortium name="The Broad Institute Genome Sequencing Center for Infectious Disease"/>
            <person name="Wu L."/>
            <person name="Ma J."/>
        </authorList>
    </citation>
    <scope>NUCLEOTIDE SEQUENCE [LARGE SCALE GENOMIC DNA]</scope>
    <source>
        <strain evidence="6">JCM 17809</strain>
    </source>
</reference>
<dbReference type="Gene3D" id="3.20.20.60">
    <property type="entry name" value="Phosphoenolpyruvate-binding domains"/>
    <property type="match status" value="1"/>
</dbReference>
<sequence>MSGETAYRPRRSVLYMPSSNERALEKAKALPVDGLILDLEDAVAPDHKEAARENACAAARSGEYGQREVTIRVNGAGTRWHDDDLAAACAAGPDGIVVPKVDSADEVLGLVAAMERHGAPERTRLWAMVETPRSVLAVSEIASASPRLAVLVIGTNDLVKELGARHVPGREPLVTALSLALLAARRAGVAILDGVYNDVRDLEGFEAECRQGRDLGFDGKTLIHPGQVEPCNAVFAPSTEEVAQARGIVAAWDAGAGTGVVTYEGRMVEHLHVEIARQVIATDEAIRARG</sequence>
<feature type="domain" description="HpcH/HpaI aldolase/citrate lyase" evidence="4">
    <location>
        <begin position="11"/>
        <end position="225"/>
    </location>
</feature>
<comment type="cofactor">
    <cofactor evidence="1">
        <name>Mg(2+)</name>
        <dbReference type="ChEBI" id="CHEBI:18420"/>
    </cofactor>
</comment>
<dbReference type="PANTHER" id="PTHR32308:SF10">
    <property type="entry name" value="CITRATE LYASE SUBUNIT BETA"/>
    <property type="match status" value="1"/>
</dbReference>
<comment type="caution">
    <text evidence="5">The sequence shown here is derived from an EMBL/GenBank/DDBJ whole genome shotgun (WGS) entry which is preliminary data.</text>
</comment>
<organism evidence="5 6">
    <name type="scientific">Fodinibacter luteus</name>
    <dbReference type="NCBI Taxonomy" id="552064"/>
    <lineage>
        <taxon>Bacteria</taxon>
        <taxon>Bacillati</taxon>
        <taxon>Actinomycetota</taxon>
        <taxon>Actinomycetes</taxon>
        <taxon>Micrococcales</taxon>
        <taxon>Intrasporangiaceae</taxon>
        <taxon>Fodinibacter (ex Wang et al. 2009)</taxon>
    </lineage>
</organism>
<evidence type="ECO:0000256" key="2">
    <source>
        <dbReference type="ARBA" id="ARBA00022723"/>
    </source>
</evidence>
<proteinExistence type="predicted"/>
<dbReference type="InterPro" id="IPR015813">
    <property type="entry name" value="Pyrv/PenolPyrv_kinase-like_dom"/>
</dbReference>
<keyword evidence="2" id="KW-0479">Metal-binding</keyword>
<dbReference type="RefSeq" id="WP_345208040.1">
    <property type="nucleotide sequence ID" value="NZ_BAABGM010000024.1"/>
</dbReference>
<evidence type="ECO:0000256" key="1">
    <source>
        <dbReference type="ARBA" id="ARBA00001946"/>
    </source>
</evidence>
<dbReference type="PIRSF" id="PIRSF015582">
    <property type="entry name" value="Cit_lyase_B"/>
    <property type="match status" value="1"/>
</dbReference>
<gene>
    <name evidence="5" type="ORF">GCM10023168_33270</name>
</gene>
<dbReference type="Pfam" id="PF03328">
    <property type="entry name" value="HpcH_HpaI"/>
    <property type="match status" value="1"/>
</dbReference>
<keyword evidence="3" id="KW-0460">Magnesium</keyword>
<dbReference type="InterPro" id="IPR040442">
    <property type="entry name" value="Pyrv_kinase-like_dom_sf"/>
</dbReference>
<evidence type="ECO:0000313" key="6">
    <source>
        <dbReference type="Proteomes" id="UP001500945"/>
    </source>
</evidence>
<dbReference type="PANTHER" id="PTHR32308">
    <property type="entry name" value="LYASE BETA SUBUNIT, PUTATIVE (AFU_ORTHOLOGUE AFUA_4G13030)-RELATED"/>
    <property type="match status" value="1"/>
</dbReference>
<evidence type="ECO:0000259" key="4">
    <source>
        <dbReference type="Pfam" id="PF03328"/>
    </source>
</evidence>
<dbReference type="SUPFAM" id="SSF51621">
    <property type="entry name" value="Phosphoenolpyruvate/pyruvate domain"/>
    <property type="match status" value="1"/>
</dbReference>